<evidence type="ECO:0000313" key="2">
    <source>
        <dbReference type="Proteomes" id="UP001302812"/>
    </source>
</evidence>
<protein>
    <submittedName>
        <fullName evidence="1">Uncharacterized protein</fullName>
    </submittedName>
</protein>
<organism evidence="1 2">
    <name type="scientific">Canariomyces notabilis</name>
    <dbReference type="NCBI Taxonomy" id="2074819"/>
    <lineage>
        <taxon>Eukaryota</taxon>
        <taxon>Fungi</taxon>
        <taxon>Dikarya</taxon>
        <taxon>Ascomycota</taxon>
        <taxon>Pezizomycotina</taxon>
        <taxon>Sordariomycetes</taxon>
        <taxon>Sordariomycetidae</taxon>
        <taxon>Sordariales</taxon>
        <taxon>Chaetomiaceae</taxon>
        <taxon>Canariomyces</taxon>
    </lineage>
</organism>
<dbReference type="AlphaFoldDB" id="A0AAN6T7P7"/>
<dbReference type="Proteomes" id="UP001302812">
    <property type="component" value="Unassembled WGS sequence"/>
</dbReference>
<dbReference type="EMBL" id="MU853364">
    <property type="protein sequence ID" value="KAK4108250.1"/>
    <property type="molecule type" value="Genomic_DNA"/>
</dbReference>
<proteinExistence type="predicted"/>
<keyword evidence="2" id="KW-1185">Reference proteome</keyword>
<comment type="caution">
    <text evidence="1">The sequence shown here is derived from an EMBL/GenBank/DDBJ whole genome shotgun (WGS) entry which is preliminary data.</text>
</comment>
<accession>A0AAN6T7P7</accession>
<reference evidence="1" key="2">
    <citation type="submission" date="2023-05" db="EMBL/GenBank/DDBJ databases">
        <authorList>
            <consortium name="Lawrence Berkeley National Laboratory"/>
            <person name="Steindorff A."/>
            <person name="Hensen N."/>
            <person name="Bonometti L."/>
            <person name="Westerberg I."/>
            <person name="Brannstrom I.O."/>
            <person name="Guillou S."/>
            <person name="Cros-Aarteil S."/>
            <person name="Calhoun S."/>
            <person name="Haridas S."/>
            <person name="Kuo A."/>
            <person name="Mondo S."/>
            <person name="Pangilinan J."/>
            <person name="Riley R."/>
            <person name="Labutti K."/>
            <person name="Andreopoulos B."/>
            <person name="Lipzen A."/>
            <person name="Chen C."/>
            <person name="Yanf M."/>
            <person name="Daum C."/>
            <person name="Ng V."/>
            <person name="Clum A."/>
            <person name="Ohm R."/>
            <person name="Martin F."/>
            <person name="Silar P."/>
            <person name="Natvig D."/>
            <person name="Lalanne C."/>
            <person name="Gautier V."/>
            <person name="Ament-Velasquez S.L."/>
            <person name="Kruys A."/>
            <person name="Hutchinson M.I."/>
            <person name="Powell A.J."/>
            <person name="Barry K."/>
            <person name="Miller A.N."/>
            <person name="Grigoriev I.V."/>
            <person name="Debuchy R."/>
            <person name="Gladieux P."/>
            <person name="Thoren M.H."/>
            <person name="Johannesson H."/>
        </authorList>
    </citation>
    <scope>NUCLEOTIDE SEQUENCE</scope>
    <source>
        <strain evidence="1">CBS 508.74</strain>
    </source>
</reference>
<sequence>MCNTIFKIRYARRPCSQNCGSDWPPRVRDIKCKNDEDNENGEKDGSSSCNTLTYTLPLEYNCAPHLVVRMIIPKIRRYMDAVRNFRTSVYGSKWRALHVNVRPYVYQWAYHAFFQDYIHRYYSHISNQVKNRIHMELHNNRLPRGVTMDSRGHEDMLQEYQDEICQMVNKFQDDRILRIGLDIRQQPQQARDFFKYPLTHTEDTLDQLLREIESGQLTVEHYWITHAYTLPEFSEHYS</sequence>
<dbReference type="GeneID" id="89938019"/>
<name>A0AAN6T7P7_9PEZI</name>
<evidence type="ECO:0000313" key="1">
    <source>
        <dbReference type="EMBL" id="KAK4108250.1"/>
    </source>
</evidence>
<gene>
    <name evidence="1" type="ORF">N656DRAFT_771874</name>
</gene>
<dbReference type="RefSeq" id="XP_064665820.1">
    <property type="nucleotide sequence ID" value="XM_064813894.1"/>
</dbReference>
<reference evidence="1" key="1">
    <citation type="journal article" date="2023" name="Mol. Phylogenet. Evol.">
        <title>Genome-scale phylogeny and comparative genomics of the fungal order Sordariales.</title>
        <authorList>
            <person name="Hensen N."/>
            <person name="Bonometti L."/>
            <person name="Westerberg I."/>
            <person name="Brannstrom I.O."/>
            <person name="Guillou S."/>
            <person name="Cros-Aarteil S."/>
            <person name="Calhoun S."/>
            <person name="Haridas S."/>
            <person name="Kuo A."/>
            <person name="Mondo S."/>
            <person name="Pangilinan J."/>
            <person name="Riley R."/>
            <person name="LaButti K."/>
            <person name="Andreopoulos B."/>
            <person name="Lipzen A."/>
            <person name="Chen C."/>
            <person name="Yan M."/>
            <person name="Daum C."/>
            <person name="Ng V."/>
            <person name="Clum A."/>
            <person name="Steindorff A."/>
            <person name="Ohm R.A."/>
            <person name="Martin F."/>
            <person name="Silar P."/>
            <person name="Natvig D.O."/>
            <person name="Lalanne C."/>
            <person name="Gautier V."/>
            <person name="Ament-Velasquez S.L."/>
            <person name="Kruys A."/>
            <person name="Hutchinson M.I."/>
            <person name="Powell A.J."/>
            <person name="Barry K."/>
            <person name="Miller A.N."/>
            <person name="Grigoriev I.V."/>
            <person name="Debuchy R."/>
            <person name="Gladieux P."/>
            <person name="Hiltunen Thoren M."/>
            <person name="Johannesson H."/>
        </authorList>
    </citation>
    <scope>NUCLEOTIDE SEQUENCE</scope>
    <source>
        <strain evidence="1">CBS 508.74</strain>
    </source>
</reference>